<dbReference type="EMBL" id="JH669034">
    <property type="protein sequence ID" value="KAG6463789.1"/>
    <property type="molecule type" value="Genomic_DNA"/>
</dbReference>
<keyword evidence="1" id="KW-0732">Signal</keyword>
<accession>A0A921ZVK7</accession>
<gene>
    <name evidence="2" type="ORF">O3G_MSEX014071</name>
</gene>
<reference evidence="2" key="1">
    <citation type="journal article" date="2016" name="Insect Biochem. Mol. Biol.">
        <title>Multifaceted biological insights from a draft genome sequence of the tobacco hornworm moth, Manduca sexta.</title>
        <authorList>
            <person name="Kanost M.R."/>
            <person name="Arrese E.L."/>
            <person name="Cao X."/>
            <person name="Chen Y.R."/>
            <person name="Chellapilla S."/>
            <person name="Goldsmith M.R."/>
            <person name="Grosse-Wilde E."/>
            <person name="Heckel D.G."/>
            <person name="Herndon N."/>
            <person name="Jiang H."/>
            <person name="Papanicolaou A."/>
            <person name="Qu J."/>
            <person name="Soulages J.L."/>
            <person name="Vogel H."/>
            <person name="Walters J."/>
            <person name="Waterhouse R.M."/>
            <person name="Ahn S.J."/>
            <person name="Almeida F.C."/>
            <person name="An C."/>
            <person name="Aqrawi P."/>
            <person name="Bretschneider A."/>
            <person name="Bryant W.B."/>
            <person name="Bucks S."/>
            <person name="Chao H."/>
            <person name="Chevignon G."/>
            <person name="Christen J.M."/>
            <person name="Clarke D.F."/>
            <person name="Dittmer N.T."/>
            <person name="Ferguson L.C.F."/>
            <person name="Garavelou S."/>
            <person name="Gordon K.H.J."/>
            <person name="Gunaratna R.T."/>
            <person name="Han Y."/>
            <person name="Hauser F."/>
            <person name="He Y."/>
            <person name="Heidel-Fischer H."/>
            <person name="Hirsh A."/>
            <person name="Hu Y."/>
            <person name="Jiang H."/>
            <person name="Kalra D."/>
            <person name="Klinner C."/>
            <person name="Konig C."/>
            <person name="Kovar C."/>
            <person name="Kroll A.R."/>
            <person name="Kuwar S.S."/>
            <person name="Lee S.L."/>
            <person name="Lehman R."/>
            <person name="Li K."/>
            <person name="Li Z."/>
            <person name="Liang H."/>
            <person name="Lovelace S."/>
            <person name="Lu Z."/>
            <person name="Mansfield J.H."/>
            <person name="McCulloch K.J."/>
            <person name="Mathew T."/>
            <person name="Morton B."/>
            <person name="Muzny D.M."/>
            <person name="Neunemann D."/>
            <person name="Ongeri F."/>
            <person name="Pauchet Y."/>
            <person name="Pu L.L."/>
            <person name="Pyrousis I."/>
            <person name="Rao X.J."/>
            <person name="Redding A."/>
            <person name="Roesel C."/>
            <person name="Sanchez-Gracia A."/>
            <person name="Schaack S."/>
            <person name="Shukla A."/>
            <person name="Tetreau G."/>
            <person name="Wang Y."/>
            <person name="Xiong G.H."/>
            <person name="Traut W."/>
            <person name="Walsh T.K."/>
            <person name="Worley K.C."/>
            <person name="Wu D."/>
            <person name="Wu W."/>
            <person name="Wu Y.Q."/>
            <person name="Zhang X."/>
            <person name="Zou Z."/>
            <person name="Zucker H."/>
            <person name="Briscoe A.D."/>
            <person name="Burmester T."/>
            <person name="Clem R.J."/>
            <person name="Feyereisen R."/>
            <person name="Grimmelikhuijzen C.J.P."/>
            <person name="Hamodrakas S.J."/>
            <person name="Hansson B.S."/>
            <person name="Huguet E."/>
            <person name="Jermiin L.S."/>
            <person name="Lan Q."/>
            <person name="Lehman H.K."/>
            <person name="Lorenzen M."/>
            <person name="Merzendorfer H."/>
            <person name="Michalopoulos I."/>
            <person name="Morton D.B."/>
            <person name="Muthukrishnan S."/>
            <person name="Oakeshott J.G."/>
            <person name="Palmer W."/>
            <person name="Park Y."/>
            <person name="Passarelli A.L."/>
            <person name="Rozas J."/>
            <person name="Schwartz L.M."/>
            <person name="Smith W."/>
            <person name="Southgate A."/>
            <person name="Vilcinskas A."/>
            <person name="Vogt R."/>
            <person name="Wang P."/>
            <person name="Werren J."/>
            <person name="Yu X.Q."/>
            <person name="Zhou J.J."/>
            <person name="Brown S.J."/>
            <person name="Scherer S.E."/>
            <person name="Richards S."/>
            <person name="Blissard G.W."/>
        </authorList>
    </citation>
    <scope>NUCLEOTIDE SEQUENCE</scope>
</reference>
<reference evidence="2" key="2">
    <citation type="submission" date="2020-12" db="EMBL/GenBank/DDBJ databases">
        <authorList>
            <person name="Kanost M."/>
        </authorList>
    </citation>
    <scope>NUCLEOTIDE SEQUENCE</scope>
</reference>
<dbReference type="AlphaFoldDB" id="A0A921ZVK7"/>
<evidence type="ECO:0000256" key="1">
    <source>
        <dbReference type="SAM" id="SignalP"/>
    </source>
</evidence>
<dbReference type="EMBL" id="JH669034">
    <property type="protein sequence ID" value="KAG6463787.1"/>
    <property type="molecule type" value="Genomic_DNA"/>
</dbReference>
<evidence type="ECO:0000313" key="2">
    <source>
        <dbReference type="EMBL" id="KAG6463787.1"/>
    </source>
</evidence>
<dbReference type="EMBL" id="JH669034">
    <property type="protein sequence ID" value="KAG6463788.1"/>
    <property type="molecule type" value="Genomic_DNA"/>
</dbReference>
<keyword evidence="3" id="KW-1185">Reference proteome</keyword>
<proteinExistence type="predicted"/>
<feature type="signal peptide" evidence="1">
    <location>
        <begin position="1"/>
        <end position="16"/>
    </location>
</feature>
<organism evidence="2 3">
    <name type="scientific">Manduca sexta</name>
    <name type="common">Tobacco hawkmoth</name>
    <name type="synonym">Tobacco hornworm</name>
    <dbReference type="NCBI Taxonomy" id="7130"/>
    <lineage>
        <taxon>Eukaryota</taxon>
        <taxon>Metazoa</taxon>
        <taxon>Ecdysozoa</taxon>
        <taxon>Arthropoda</taxon>
        <taxon>Hexapoda</taxon>
        <taxon>Insecta</taxon>
        <taxon>Pterygota</taxon>
        <taxon>Neoptera</taxon>
        <taxon>Endopterygota</taxon>
        <taxon>Lepidoptera</taxon>
        <taxon>Glossata</taxon>
        <taxon>Ditrysia</taxon>
        <taxon>Bombycoidea</taxon>
        <taxon>Sphingidae</taxon>
        <taxon>Sphinginae</taxon>
        <taxon>Sphingini</taxon>
        <taxon>Manduca</taxon>
    </lineage>
</organism>
<comment type="caution">
    <text evidence="2">The sequence shown here is derived from an EMBL/GenBank/DDBJ whole genome shotgun (WGS) entry which is preliminary data.</text>
</comment>
<protein>
    <submittedName>
        <fullName evidence="2">Uncharacterized protein</fullName>
    </submittedName>
</protein>
<evidence type="ECO:0000313" key="3">
    <source>
        <dbReference type="Proteomes" id="UP000791440"/>
    </source>
</evidence>
<dbReference type="Proteomes" id="UP000791440">
    <property type="component" value="Unassembled WGS sequence"/>
</dbReference>
<name>A0A921ZVK7_MANSE</name>
<sequence length="144" mass="16451">MLTHALYAWLVITAVAAPDDYQYCSVRYRRLCLGKGRHVACQFPEPGPGLSCENYTEIAFTDELKNFVTHYINRRRQRLASGNERVRGGIHLPKPRIMMLVSIFRNGIANWLSSRKDLQISAVLYTTTVGRQSAIHTQGRQWGK</sequence>
<feature type="chain" id="PRO_5038276614" evidence="1">
    <location>
        <begin position="17"/>
        <end position="144"/>
    </location>
</feature>